<comment type="caution">
    <text evidence="1">The sequence shown here is derived from an EMBL/GenBank/DDBJ whole genome shotgun (WGS) entry which is preliminary data.</text>
</comment>
<proteinExistence type="predicted"/>
<name>A0ABW1NRN7_9ACTN</name>
<organism evidence="1 2">
    <name type="scientific">Sphaerisporangium aureirubrum</name>
    <dbReference type="NCBI Taxonomy" id="1544736"/>
    <lineage>
        <taxon>Bacteria</taxon>
        <taxon>Bacillati</taxon>
        <taxon>Actinomycetota</taxon>
        <taxon>Actinomycetes</taxon>
        <taxon>Streptosporangiales</taxon>
        <taxon>Streptosporangiaceae</taxon>
        <taxon>Sphaerisporangium</taxon>
    </lineage>
</organism>
<keyword evidence="2" id="KW-1185">Reference proteome</keyword>
<evidence type="ECO:0000313" key="1">
    <source>
        <dbReference type="EMBL" id="MFC6086014.1"/>
    </source>
</evidence>
<evidence type="ECO:0000313" key="2">
    <source>
        <dbReference type="Proteomes" id="UP001596137"/>
    </source>
</evidence>
<accession>A0ABW1NRN7</accession>
<gene>
    <name evidence="1" type="ORF">ACFP1K_32945</name>
</gene>
<reference evidence="2" key="1">
    <citation type="journal article" date="2019" name="Int. J. Syst. Evol. Microbiol.">
        <title>The Global Catalogue of Microorganisms (GCM) 10K type strain sequencing project: providing services to taxonomists for standard genome sequencing and annotation.</title>
        <authorList>
            <consortium name="The Broad Institute Genomics Platform"/>
            <consortium name="The Broad Institute Genome Sequencing Center for Infectious Disease"/>
            <person name="Wu L."/>
            <person name="Ma J."/>
        </authorList>
    </citation>
    <scope>NUCLEOTIDE SEQUENCE [LARGE SCALE GENOMIC DNA]</scope>
    <source>
        <strain evidence="2">JCM 30346</strain>
    </source>
</reference>
<dbReference type="Proteomes" id="UP001596137">
    <property type="component" value="Unassembled WGS sequence"/>
</dbReference>
<dbReference type="RefSeq" id="WP_380760775.1">
    <property type="nucleotide sequence ID" value="NZ_JBHSRF010000075.1"/>
</dbReference>
<protein>
    <submittedName>
        <fullName evidence="1">Uncharacterized protein</fullName>
    </submittedName>
</protein>
<dbReference type="EMBL" id="JBHSRF010000075">
    <property type="protein sequence ID" value="MFC6086014.1"/>
    <property type="molecule type" value="Genomic_DNA"/>
</dbReference>
<sequence length="358" mass="38976">MPNGAISTNTHYLRDLKTKESYEIPSALRYNSTGTLVTYKLAGTGVVDTVVPGVAGKIEGKNCVDDLTGQSIPLKTALRDVYPDGVSVRFYGTLDQVSALDPLIRVIGTEKRRIDLTDPSVAAPTDLSDLGVSVEQDGDDKSDDDKDQVYYYVGKESAWTTRVQTCTALAMWSRSAEISYLSHADAATSSQTIADNMTRFFEAAAETEADLSASGELGVYLFTATDTLTSSLSSLETTFLALNHIAAEYARLFFERAKCHIIGDKDAVVVSKTARPTVLCGGEAYLAYLMTRYAERGEQNISAILVPALEATVVNTSYDKVAYQAAMKAKEKGNRPLYSLLATLIDYTPQDALERWGW</sequence>